<dbReference type="PANTHER" id="PTHR37079:SF4">
    <property type="entry name" value="SERINE_THREONINE-PROTEIN KINASE ATM"/>
    <property type="match status" value="1"/>
</dbReference>
<dbReference type="InterPro" id="IPR000403">
    <property type="entry name" value="PI3/4_kinase_cat_dom"/>
</dbReference>
<dbReference type="PANTHER" id="PTHR37079">
    <property type="entry name" value="SERINE/THREONINE-PROTEIN KINASE ATM"/>
    <property type="match status" value="1"/>
</dbReference>
<feature type="domain" description="PI3K/PI4K catalytic" evidence="1">
    <location>
        <begin position="1"/>
        <end position="77"/>
    </location>
</feature>
<dbReference type="AlphaFoldDB" id="A0A7R9IAC9"/>
<dbReference type="EMBL" id="OD588948">
    <property type="protein sequence ID" value="CAD7451285.1"/>
    <property type="molecule type" value="Genomic_DNA"/>
</dbReference>
<evidence type="ECO:0000259" key="1">
    <source>
        <dbReference type="PROSITE" id="PS50290"/>
    </source>
</evidence>
<dbReference type="Gene3D" id="3.30.1010.10">
    <property type="entry name" value="Phosphatidylinositol 3-kinase Catalytic Subunit, Chain A, domain 4"/>
    <property type="match status" value="1"/>
</dbReference>
<reference evidence="2" key="1">
    <citation type="submission" date="2020-11" db="EMBL/GenBank/DDBJ databases">
        <authorList>
            <person name="Tran Van P."/>
        </authorList>
    </citation>
    <scope>NUCLEOTIDE SEQUENCE</scope>
</reference>
<dbReference type="PROSITE" id="PS50290">
    <property type="entry name" value="PI3_4_KINASE_3"/>
    <property type="match status" value="1"/>
</dbReference>
<evidence type="ECO:0000313" key="2">
    <source>
        <dbReference type="EMBL" id="CAD7451285.1"/>
    </source>
</evidence>
<gene>
    <name evidence="2" type="ORF">TBIB3V08_LOCUS13554</name>
</gene>
<dbReference type="Pfam" id="PF00454">
    <property type="entry name" value="PI3_PI4_kinase"/>
    <property type="match status" value="1"/>
</dbReference>
<name>A0A7R9IAC9_9NEOP</name>
<dbReference type="GO" id="GO:0006974">
    <property type="term" value="P:DNA damage response"/>
    <property type="evidence" value="ECO:0007669"/>
    <property type="project" value="InterPro"/>
</dbReference>
<dbReference type="GO" id="GO:0004674">
    <property type="term" value="F:protein serine/threonine kinase activity"/>
    <property type="evidence" value="ECO:0007669"/>
    <property type="project" value="InterPro"/>
</dbReference>
<dbReference type="SUPFAM" id="SSF56112">
    <property type="entry name" value="Protein kinase-like (PK-like)"/>
    <property type="match status" value="1"/>
</dbReference>
<organism evidence="2">
    <name type="scientific">Timema bartmani</name>
    <dbReference type="NCBI Taxonomy" id="61472"/>
    <lineage>
        <taxon>Eukaryota</taxon>
        <taxon>Metazoa</taxon>
        <taxon>Ecdysozoa</taxon>
        <taxon>Arthropoda</taxon>
        <taxon>Hexapoda</taxon>
        <taxon>Insecta</taxon>
        <taxon>Pterygota</taxon>
        <taxon>Neoptera</taxon>
        <taxon>Polyneoptera</taxon>
        <taxon>Phasmatodea</taxon>
        <taxon>Timematodea</taxon>
        <taxon>Timematoidea</taxon>
        <taxon>Timematidae</taxon>
        <taxon>Timema</taxon>
    </lineage>
</organism>
<dbReference type="InterPro" id="IPR011009">
    <property type="entry name" value="Kinase-like_dom_sf"/>
</dbReference>
<dbReference type="InterPro" id="IPR038980">
    <property type="entry name" value="ATM_plant"/>
</dbReference>
<accession>A0A7R9IAC9</accession>
<proteinExistence type="predicted"/>
<protein>
    <recommendedName>
        <fullName evidence="1">PI3K/PI4K catalytic domain-containing protein</fullName>
    </recommendedName>
</protein>
<sequence>MHDHVFCSISIPLYAVAHGQDDLRQDAVMQQVFTIMNMLLHENKETSKRKLLIRTYKVSIHFLGSCFTRVEQVTGIF</sequence>